<evidence type="ECO:0000256" key="3">
    <source>
        <dbReference type="RuleBase" id="RU361235"/>
    </source>
</evidence>
<dbReference type="Pfam" id="PF00135">
    <property type="entry name" value="COesterase"/>
    <property type="match status" value="1"/>
</dbReference>
<evidence type="ECO:0000259" key="4">
    <source>
        <dbReference type="Pfam" id="PF00135"/>
    </source>
</evidence>
<dbReference type="OrthoDB" id="408631at2759"/>
<name>A0A0B7FYW7_THACB</name>
<dbReference type="SUPFAM" id="SSF53474">
    <property type="entry name" value="alpha/beta-Hydrolases"/>
    <property type="match status" value="1"/>
</dbReference>
<gene>
    <name evidence="5" type="ORF">RSOLAG1IB_10157</name>
</gene>
<accession>A0A0B7FYW7</accession>
<evidence type="ECO:0000313" key="6">
    <source>
        <dbReference type="Proteomes" id="UP000059188"/>
    </source>
</evidence>
<comment type="similarity">
    <text evidence="1 3">Belongs to the type-B carboxylesterase/lipase family.</text>
</comment>
<dbReference type="EC" id="3.1.1.-" evidence="3"/>
<evidence type="ECO:0000256" key="2">
    <source>
        <dbReference type="ARBA" id="ARBA00022801"/>
    </source>
</evidence>
<dbReference type="ESTHER" id="thacb-a0a0b7fyw7">
    <property type="family name" value="Fungal_carboxylesterase_lipase"/>
</dbReference>
<dbReference type="InterPro" id="IPR019826">
    <property type="entry name" value="Carboxylesterase_B_AS"/>
</dbReference>
<dbReference type="PANTHER" id="PTHR11559">
    <property type="entry name" value="CARBOXYLESTERASE"/>
    <property type="match status" value="1"/>
</dbReference>
<dbReference type="Proteomes" id="UP000059188">
    <property type="component" value="Unassembled WGS sequence"/>
</dbReference>
<feature type="chain" id="PRO_5005110667" description="Carboxylic ester hydrolase" evidence="3">
    <location>
        <begin position="21"/>
        <end position="415"/>
    </location>
</feature>
<dbReference type="InterPro" id="IPR029058">
    <property type="entry name" value="AB_hydrolase_fold"/>
</dbReference>
<dbReference type="InterPro" id="IPR002018">
    <property type="entry name" value="CarbesteraseB"/>
</dbReference>
<proteinExistence type="inferred from homology"/>
<reference evidence="5 6" key="1">
    <citation type="submission" date="2014-11" db="EMBL/GenBank/DDBJ databases">
        <authorList>
            <person name="Wibberg Daniel"/>
        </authorList>
    </citation>
    <scope>NUCLEOTIDE SEQUENCE [LARGE SCALE GENOMIC DNA]</scope>
    <source>
        <strain evidence="5">Rhizoctonia solani AG1-IB 7/3/14</strain>
    </source>
</reference>
<keyword evidence="6" id="KW-1185">Reference proteome</keyword>
<feature type="domain" description="Carboxylesterase type B" evidence="4">
    <location>
        <begin position="44"/>
        <end position="356"/>
    </location>
</feature>
<dbReference type="EMBL" id="LN679159">
    <property type="protein sequence ID" value="CEL62044.1"/>
    <property type="molecule type" value="Genomic_DNA"/>
</dbReference>
<dbReference type="STRING" id="1108050.A0A0B7FYW7"/>
<dbReference type="GO" id="GO:0016787">
    <property type="term" value="F:hydrolase activity"/>
    <property type="evidence" value="ECO:0007669"/>
    <property type="project" value="UniProtKB-KW"/>
</dbReference>
<evidence type="ECO:0000256" key="1">
    <source>
        <dbReference type="ARBA" id="ARBA00005964"/>
    </source>
</evidence>
<sequence length="415" mass="44088">MRGSFVTLLGASIAGVGVLASGSGSILSSSLGPVVDLGYVAYVGNSTSPAGQPNSSVTFFGGIPYVQAPLGDLRFRAPKELNEEFNPNRTAVDARSWGATCVQQPAKEGVGVEDCLNLNIWKPTSAKAGAKLPVVAYIHGGGFFFGSSPQFPMYDWVAQDQNVVAISMNYRLHLFGFLDGVSVRADGTPNAGLLDQRAALLWIKRHVSKFGGDPDDVTIAGESAGGASVVLQATAWGGKSPVPFKRAIAQSIGLYPLPLDSEIEGVFNNVTTAAGCPASGSEAMQCLRAAPLSTLIKSINNVRTNFLAPTIDGPNGFLPDLPSRLIAQGKFRRGIDLVAGHMTNDGRNFAGNPKNTHGATEWLETFRLLTDLWQTNTTLEKVLKLYPEANVSGSPFVDNYDRAWSIMQDTIFGCM</sequence>
<dbReference type="InterPro" id="IPR050309">
    <property type="entry name" value="Type-B_Carboxylest/Lipase"/>
</dbReference>
<dbReference type="PROSITE" id="PS00122">
    <property type="entry name" value="CARBOXYLESTERASE_B_1"/>
    <property type="match status" value="1"/>
</dbReference>
<keyword evidence="2 3" id="KW-0378">Hydrolase</keyword>
<keyword evidence="3" id="KW-0732">Signal</keyword>
<dbReference type="Gene3D" id="3.40.50.1820">
    <property type="entry name" value="alpha/beta hydrolase"/>
    <property type="match status" value="1"/>
</dbReference>
<evidence type="ECO:0000313" key="5">
    <source>
        <dbReference type="EMBL" id="CEL62044.1"/>
    </source>
</evidence>
<dbReference type="AlphaFoldDB" id="A0A0B7FYW7"/>
<feature type="signal peptide" evidence="3">
    <location>
        <begin position="1"/>
        <end position="20"/>
    </location>
</feature>
<organism evidence="5 6">
    <name type="scientific">Thanatephorus cucumeris (strain AG1-IB / isolate 7/3/14)</name>
    <name type="common">Lettuce bottom rot fungus</name>
    <name type="synonym">Rhizoctonia solani</name>
    <dbReference type="NCBI Taxonomy" id="1108050"/>
    <lineage>
        <taxon>Eukaryota</taxon>
        <taxon>Fungi</taxon>
        <taxon>Dikarya</taxon>
        <taxon>Basidiomycota</taxon>
        <taxon>Agaricomycotina</taxon>
        <taxon>Agaricomycetes</taxon>
        <taxon>Cantharellales</taxon>
        <taxon>Ceratobasidiaceae</taxon>
        <taxon>Rhizoctonia</taxon>
        <taxon>Rhizoctonia solani AG-1</taxon>
    </lineage>
</organism>
<protein>
    <recommendedName>
        <fullName evidence="3">Carboxylic ester hydrolase</fullName>
        <ecNumber evidence="3">3.1.1.-</ecNumber>
    </recommendedName>
</protein>